<feature type="region of interest" description="Disordered" evidence="6">
    <location>
        <begin position="840"/>
        <end position="953"/>
    </location>
</feature>
<reference evidence="8" key="2">
    <citation type="submission" date="2015-02" db="UniProtKB">
        <authorList>
            <consortium name="EnsemblMetazoa"/>
        </authorList>
    </citation>
    <scope>IDENTIFICATION</scope>
</reference>
<feature type="compositionally biased region" description="Polar residues" evidence="6">
    <location>
        <begin position="848"/>
        <end position="859"/>
    </location>
</feature>
<sequence length="1247" mass="139523">MDKVKQTGNDTPTEILERLQRLFEQMTVPIPEEEKMIYTLEAMSASAARLIKQSITLDCTWPKLCSVVPDIERMAKLEERQKQRGKAKTIVETPKVTSTPTETKLQEDKSKKLFAVSKNQRRAAAISAAAKAKISNILGDARATPTNGGCYRCGGGHFMRDCNFKPEDMHKEAKVKSEKVFLVLTELNKQLEELGVEDSDEDDFLSPNVLDFEDLIFDDIDTTQTNSLGVLKSEPKVDTLMVNINQKKPGVLPYLTVQIGGKKAKALFDCGASRPYISGAMLKHLNMLYLVERNNDNTVVVTGDRVTKSFGFITLNMSWKTGKGPVRFSVLSSASKYLLLGGTWMEKNGIVISMPSKRWWHMDFDKDQFPFKHPPSAADMAAAILDKFIKELDDTREPKMNLEDLTKYLLSKCKLQGKEYERLCKLIKKYETTFDENAGYHPDLEHTIPTGDAKPFKYIYLEDVDNSAGLKIVVPKSLQDKCLALVHDYSSSGHGGGDVTFERRRRSFFWVNCRQDTVKCVAKCDRCQRCKPIQRKPKGLLQPISAQIGRFERIGLDLMGPKPMTTNRNKFVLVIVDYATAWVEVVPLRILTLVPHIMRFFQTYGVPRYIVSDNGKQFVSDIYNALCEKAGIIPNRTFSYHPQTNYTERINRNIKIMLQIFTSEHKHWDRVIGNINFALCTGPSATTGIAPVMATFLKELRPFWDNIDVAYDAPFDPEQPHDALRMLMSRMANLLKTAISNKEKAQIKQKTNYDKHRSDVQFPINDLVLIKTHALSKATIRYSQSLEDRYKGPYVIIKKISSNAYEIAKPITLQSKGPVNISEMKLYILSDKPAGWPIADVDDDNEENLTAPSQTNPVASNDDMLATPQHTDESKDTVLDQSSKKCGKPQKTVASNINTKSIDPLPKKRAPEARGHMLVSLPMPPLAPYRDPRRKLTRPATNSTSVHVSANKAQHTRNLEQYSAPKVLLDEEEVKRRMAAHLTLSEKTIRVQLHKDNKNALNAARIAKKYPEGRKVAELIQSIENAKITNAAKLAKSQNEMQAKQKRDNDLKSLITSSTSQKLANGQTATLEVEKKVEQQSAAVPPASLQDMCLNAVFPDLSAATSTDETDKPKLWYDQAVQEEMAGLASSIVTPMEVEVETSTQSPPQASTADQEIPAIPGKSIQTKPKPVVKNKTKRGLAAFKKAPPKPKGATSWETSSSSWMLRRCSPATRALGSADIDPTSSEGGDVTVSRPRRTTTARVMSP</sequence>
<dbReference type="HOGENOM" id="CLU_266126_0_0_1"/>
<dbReference type="Gene3D" id="3.30.420.10">
    <property type="entry name" value="Ribonuclease H-like superfamily/Ribonuclease H"/>
    <property type="match status" value="1"/>
</dbReference>
<feature type="compositionally biased region" description="Polar residues" evidence="6">
    <location>
        <begin position="1143"/>
        <end position="1154"/>
    </location>
</feature>
<evidence type="ECO:0000259" key="7">
    <source>
        <dbReference type="PROSITE" id="PS50994"/>
    </source>
</evidence>
<dbReference type="Pfam" id="PF17921">
    <property type="entry name" value="Integrase_H2C2"/>
    <property type="match status" value="1"/>
</dbReference>
<dbReference type="EMBL" id="JH431107">
    <property type="status" value="NOT_ANNOTATED_CDS"/>
    <property type="molecule type" value="Genomic_DNA"/>
</dbReference>
<dbReference type="EC" id="2.7.7.49" evidence="1"/>
<keyword evidence="2" id="KW-0808">Transferase</keyword>
<dbReference type="InterPro" id="IPR012337">
    <property type="entry name" value="RNaseH-like_sf"/>
</dbReference>
<dbReference type="eggNOG" id="KOG0017">
    <property type="taxonomic scope" value="Eukaryota"/>
</dbReference>
<keyword evidence="4" id="KW-0540">Nuclease</keyword>
<keyword evidence="3" id="KW-0548">Nucleotidyltransferase</keyword>
<dbReference type="SUPFAM" id="SSF53098">
    <property type="entry name" value="Ribonuclease H-like"/>
    <property type="match status" value="1"/>
</dbReference>
<keyword evidence="5" id="KW-0255">Endonuclease</keyword>
<dbReference type="STRING" id="126957.T1IMZ1"/>
<name>T1IMZ1_STRMM</name>
<dbReference type="GO" id="GO:0003964">
    <property type="term" value="F:RNA-directed DNA polymerase activity"/>
    <property type="evidence" value="ECO:0007669"/>
    <property type="project" value="UniProtKB-EC"/>
</dbReference>
<dbReference type="PANTHER" id="PTHR37984">
    <property type="entry name" value="PROTEIN CBG26694"/>
    <property type="match status" value="1"/>
</dbReference>
<dbReference type="InterPro" id="IPR041588">
    <property type="entry name" value="Integrase_H2C2"/>
</dbReference>
<organism evidence="8 9">
    <name type="scientific">Strigamia maritima</name>
    <name type="common">European centipede</name>
    <name type="synonym">Geophilus maritimus</name>
    <dbReference type="NCBI Taxonomy" id="126957"/>
    <lineage>
        <taxon>Eukaryota</taxon>
        <taxon>Metazoa</taxon>
        <taxon>Ecdysozoa</taxon>
        <taxon>Arthropoda</taxon>
        <taxon>Myriapoda</taxon>
        <taxon>Chilopoda</taxon>
        <taxon>Pleurostigmophora</taxon>
        <taxon>Geophilomorpha</taxon>
        <taxon>Linotaeniidae</taxon>
        <taxon>Strigamia</taxon>
    </lineage>
</organism>
<evidence type="ECO:0000256" key="4">
    <source>
        <dbReference type="ARBA" id="ARBA00022722"/>
    </source>
</evidence>
<dbReference type="GO" id="GO:0003676">
    <property type="term" value="F:nucleic acid binding"/>
    <property type="evidence" value="ECO:0007669"/>
    <property type="project" value="InterPro"/>
</dbReference>
<evidence type="ECO:0000256" key="3">
    <source>
        <dbReference type="ARBA" id="ARBA00022695"/>
    </source>
</evidence>
<feature type="compositionally biased region" description="Basic and acidic residues" evidence="6">
    <location>
        <begin position="905"/>
        <end position="915"/>
    </location>
</feature>
<evidence type="ECO:0000256" key="6">
    <source>
        <dbReference type="SAM" id="MobiDB-lite"/>
    </source>
</evidence>
<dbReference type="PANTHER" id="PTHR37984:SF5">
    <property type="entry name" value="PROTEIN NYNRIN-LIKE"/>
    <property type="match status" value="1"/>
</dbReference>
<keyword evidence="5" id="KW-0378">Hydrolase</keyword>
<accession>T1IMZ1</accession>
<evidence type="ECO:0000256" key="1">
    <source>
        <dbReference type="ARBA" id="ARBA00012493"/>
    </source>
</evidence>
<dbReference type="PROSITE" id="PS50994">
    <property type="entry name" value="INTEGRASE"/>
    <property type="match status" value="1"/>
</dbReference>
<evidence type="ECO:0000313" key="9">
    <source>
        <dbReference type="Proteomes" id="UP000014500"/>
    </source>
</evidence>
<feature type="compositionally biased region" description="Polar residues" evidence="6">
    <location>
        <begin position="892"/>
        <end position="901"/>
    </location>
</feature>
<dbReference type="Gene3D" id="2.40.70.10">
    <property type="entry name" value="Acid Proteases"/>
    <property type="match status" value="1"/>
</dbReference>
<dbReference type="InterPro" id="IPR021109">
    <property type="entry name" value="Peptidase_aspartic_dom_sf"/>
</dbReference>
<dbReference type="InterPro" id="IPR050951">
    <property type="entry name" value="Retrovirus_Pol_polyprotein"/>
</dbReference>
<feature type="compositionally biased region" description="Polar residues" evidence="6">
    <location>
        <begin position="939"/>
        <end position="953"/>
    </location>
</feature>
<evidence type="ECO:0000256" key="5">
    <source>
        <dbReference type="ARBA" id="ARBA00022759"/>
    </source>
</evidence>
<dbReference type="GO" id="GO:0015074">
    <property type="term" value="P:DNA integration"/>
    <property type="evidence" value="ECO:0007669"/>
    <property type="project" value="InterPro"/>
</dbReference>
<dbReference type="Proteomes" id="UP000014500">
    <property type="component" value="Unassembled WGS sequence"/>
</dbReference>
<dbReference type="InterPro" id="IPR036397">
    <property type="entry name" value="RNaseH_sf"/>
</dbReference>
<feature type="region of interest" description="Disordered" evidence="6">
    <location>
        <begin position="1143"/>
        <end position="1247"/>
    </location>
</feature>
<dbReference type="InterPro" id="IPR001584">
    <property type="entry name" value="Integrase_cat-core"/>
</dbReference>
<dbReference type="EnsemblMetazoa" id="SMAR002360-RA">
    <property type="protein sequence ID" value="SMAR002360-PA"/>
    <property type="gene ID" value="SMAR002360"/>
</dbReference>
<evidence type="ECO:0000313" key="8">
    <source>
        <dbReference type="EnsemblMetazoa" id="SMAR002360-PA"/>
    </source>
</evidence>
<keyword evidence="9" id="KW-1185">Reference proteome</keyword>
<evidence type="ECO:0000256" key="2">
    <source>
        <dbReference type="ARBA" id="ARBA00022679"/>
    </source>
</evidence>
<dbReference type="SUPFAM" id="SSF50630">
    <property type="entry name" value="Acid proteases"/>
    <property type="match status" value="1"/>
</dbReference>
<feature type="domain" description="Integrase catalytic" evidence="7">
    <location>
        <begin position="539"/>
        <end position="699"/>
    </location>
</feature>
<dbReference type="AlphaFoldDB" id="T1IMZ1"/>
<dbReference type="PhylomeDB" id="T1IMZ1"/>
<protein>
    <recommendedName>
        <fullName evidence="1">RNA-directed DNA polymerase</fullName>
        <ecNumber evidence="1">2.7.7.49</ecNumber>
    </recommendedName>
</protein>
<reference evidence="9" key="1">
    <citation type="submission" date="2011-05" db="EMBL/GenBank/DDBJ databases">
        <authorList>
            <person name="Richards S.R."/>
            <person name="Qu J."/>
            <person name="Jiang H."/>
            <person name="Jhangiani S.N."/>
            <person name="Agravi P."/>
            <person name="Goodspeed R."/>
            <person name="Gross S."/>
            <person name="Mandapat C."/>
            <person name="Jackson L."/>
            <person name="Mathew T."/>
            <person name="Pu L."/>
            <person name="Thornton R."/>
            <person name="Saada N."/>
            <person name="Wilczek-Boney K.B."/>
            <person name="Lee S."/>
            <person name="Kovar C."/>
            <person name="Wu Y."/>
            <person name="Scherer S.E."/>
            <person name="Worley K.C."/>
            <person name="Muzny D.M."/>
            <person name="Gibbs R."/>
        </authorList>
    </citation>
    <scope>NUCLEOTIDE SEQUENCE</scope>
    <source>
        <strain evidence="9">Brora</strain>
    </source>
</reference>
<dbReference type="Gene3D" id="1.10.340.70">
    <property type="match status" value="1"/>
</dbReference>
<proteinExistence type="predicted"/>
<dbReference type="GO" id="GO:0004519">
    <property type="term" value="F:endonuclease activity"/>
    <property type="evidence" value="ECO:0007669"/>
    <property type="project" value="UniProtKB-KW"/>
</dbReference>